<dbReference type="RefSeq" id="WP_039678626.1">
    <property type="nucleotide sequence ID" value="NZ_JAWGXO010000027.1"/>
</dbReference>
<evidence type="ECO:0000259" key="1">
    <source>
        <dbReference type="Pfam" id="PF13614"/>
    </source>
</evidence>
<dbReference type="Gene3D" id="3.40.50.300">
    <property type="entry name" value="P-loop containing nucleotide triphosphate hydrolases"/>
    <property type="match status" value="1"/>
</dbReference>
<feature type="domain" description="AAA" evidence="1">
    <location>
        <begin position="1"/>
        <end position="166"/>
    </location>
</feature>
<dbReference type="InterPro" id="IPR027417">
    <property type="entry name" value="P-loop_NTPase"/>
</dbReference>
<dbReference type="OrthoDB" id="9791162at2"/>
<dbReference type="CDD" id="cd02042">
    <property type="entry name" value="ParAB_family"/>
    <property type="match status" value="1"/>
</dbReference>
<keyword evidence="3" id="KW-1185">Reference proteome</keyword>
<dbReference type="Proteomes" id="UP000031189">
    <property type="component" value="Unassembled WGS sequence"/>
</dbReference>
<evidence type="ECO:0000313" key="2">
    <source>
        <dbReference type="EMBL" id="KHS58202.1"/>
    </source>
</evidence>
<sequence length="268" mass="30788">MKIVSFFNVKGGVGKTTLTILSAIALSKEGSSVLIIDADTQANLTQFLYKVSHSDKTMFDGLADNLSAEELIIKSPCERYKNIDIIPSDLSLSVLSEYLTTKTNREKSVWRWFKYNVDSLSNYDYIFVDLSPSYDLIARNFMLCSDSIITPIAYQDIASIRGCELFYLKYNQDLEDMEMENMAKRAVVINSYTSRKLSTGDIFWEKLNEFEHIKKDLINAKISDTTVIKNAILSKLDIDDYCRKIKKSHKVREEFKEVISELKERDVL</sequence>
<dbReference type="PANTHER" id="PTHR13696:SF99">
    <property type="entry name" value="COBYRINIC ACID AC-DIAMIDE SYNTHASE"/>
    <property type="match status" value="1"/>
</dbReference>
<dbReference type="InterPro" id="IPR025669">
    <property type="entry name" value="AAA_dom"/>
</dbReference>
<comment type="caution">
    <text evidence="2">The sequence shown here is derived from an EMBL/GenBank/DDBJ whole genome shotgun (WGS) entry which is preliminary data.</text>
</comment>
<evidence type="ECO:0000313" key="3">
    <source>
        <dbReference type="Proteomes" id="UP000031189"/>
    </source>
</evidence>
<name>A0A0B3W728_9FIRM</name>
<protein>
    <recommendedName>
        <fullName evidence="1">AAA domain-containing protein</fullName>
    </recommendedName>
</protein>
<organism evidence="2 3">
    <name type="scientific">Terrisporobacter othiniensis</name>
    <dbReference type="NCBI Taxonomy" id="1577792"/>
    <lineage>
        <taxon>Bacteria</taxon>
        <taxon>Bacillati</taxon>
        <taxon>Bacillota</taxon>
        <taxon>Clostridia</taxon>
        <taxon>Peptostreptococcales</taxon>
        <taxon>Peptostreptococcaceae</taxon>
        <taxon>Terrisporobacter</taxon>
    </lineage>
</organism>
<reference evidence="2 3" key="1">
    <citation type="submission" date="2014-12" db="EMBL/GenBank/DDBJ databases">
        <title>Draft genome sequence of Terrisporobacter sp. 08-306576, isolated from the blood culture of a bacteremia patient.</title>
        <authorList>
            <person name="Lund L.C."/>
            <person name="Sydenham T.V."/>
            <person name="Hogh S.V."/>
            <person name="Skov M.N."/>
            <person name="Kemp M."/>
            <person name="Justesen U.S."/>
        </authorList>
    </citation>
    <scope>NUCLEOTIDE SEQUENCE [LARGE SCALE GENOMIC DNA]</scope>
    <source>
        <strain evidence="2 3">08-306576</strain>
    </source>
</reference>
<dbReference type="STRING" id="1577792.QX51_03995"/>
<gene>
    <name evidence="2" type="ORF">QX51_03995</name>
</gene>
<proteinExistence type="predicted"/>
<dbReference type="EMBL" id="JWHR01000045">
    <property type="protein sequence ID" value="KHS58202.1"/>
    <property type="molecule type" value="Genomic_DNA"/>
</dbReference>
<dbReference type="AlphaFoldDB" id="A0A0B3W728"/>
<accession>A0A0B3W728</accession>
<dbReference type="Pfam" id="PF13614">
    <property type="entry name" value="AAA_31"/>
    <property type="match status" value="1"/>
</dbReference>
<dbReference type="InterPro" id="IPR050678">
    <property type="entry name" value="DNA_Partitioning_ATPase"/>
</dbReference>
<dbReference type="PANTHER" id="PTHR13696">
    <property type="entry name" value="P-LOOP CONTAINING NUCLEOSIDE TRIPHOSPHATE HYDROLASE"/>
    <property type="match status" value="1"/>
</dbReference>
<dbReference type="SUPFAM" id="SSF52540">
    <property type="entry name" value="P-loop containing nucleoside triphosphate hydrolases"/>
    <property type="match status" value="1"/>
</dbReference>